<dbReference type="AlphaFoldDB" id="A0A1H8Q318"/>
<dbReference type="RefSeq" id="WP_170860921.1">
    <property type="nucleotide sequence ID" value="NZ_FOEE01000001.1"/>
</dbReference>
<dbReference type="PANTHER" id="PTHR30055">
    <property type="entry name" value="HTH-TYPE TRANSCRIPTIONAL REGULATOR RUTR"/>
    <property type="match status" value="1"/>
</dbReference>
<dbReference type="STRING" id="673521.SAMN05660991_00543"/>
<reference evidence="8" key="1">
    <citation type="submission" date="2016-10" db="EMBL/GenBank/DDBJ databases">
        <authorList>
            <person name="Varghese N."/>
            <person name="Submissions S."/>
        </authorList>
    </citation>
    <scope>NUCLEOTIDE SEQUENCE [LARGE SCALE GENOMIC DNA]</scope>
    <source>
        <strain evidence="8">DSM 45413</strain>
    </source>
</reference>
<organism evidence="7 8">
    <name type="scientific">Trujillonella endophytica</name>
    <dbReference type="NCBI Taxonomy" id="673521"/>
    <lineage>
        <taxon>Bacteria</taxon>
        <taxon>Bacillati</taxon>
        <taxon>Actinomycetota</taxon>
        <taxon>Actinomycetes</taxon>
        <taxon>Geodermatophilales</taxon>
        <taxon>Geodermatophilaceae</taxon>
        <taxon>Trujillonella</taxon>
    </lineage>
</organism>
<keyword evidence="3" id="KW-0804">Transcription</keyword>
<dbReference type="InterPro" id="IPR009057">
    <property type="entry name" value="Homeodomain-like_sf"/>
</dbReference>
<dbReference type="PRINTS" id="PR00455">
    <property type="entry name" value="HTHTETR"/>
</dbReference>
<feature type="DNA-binding region" description="H-T-H motif" evidence="4">
    <location>
        <begin position="45"/>
        <end position="64"/>
    </location>
</feature>
<dbReference type="InterPro" id="IPR001647">
    <property type="entry name" value="HTH_TetR"/>
</dbReference>
<dbReference type="GO" id="GO:0003700">
    <property type="term" value="F:DNA-binding transcription factor activity"/>
    <property type="evidence" value="ECO:0007669"/>
    <property type="project" value="TreeGrafter"/>
</dbReference>
<accession>A0A1H8Q318</accession>
<evidence type="ECO:0000259" key="6">
    <source>
        <dbReference type="PROSITE" id="PS50977"/>
    </source>
</evidence>
<name>A0A1H8Q318_9ACTN</name>
<feature type="domain" description="HTH tetR-type" evidence="6">
    <location>
        <begin position="22"/>
        <end position="82"/>
    </location>
</feature>
<dbReference type="InterPro" id="IPR050109">
    <property type="entry name" value="HTH-type_TetR-like_transc_reg"/>
</dbReference>
<evidence type="ECO:0000256" key="4">
    <source>
        <dbReference type="PROSITE-ProRule" id="PRU00335"/>
    </source>
</evidence>
<sequence>MTSGAPSRDGAPDTSGSMRRNPGSRDRLLAAAMGTFCERGYLATSVEDIAAAAGVSRMTFYRHFRNRADVAAELFRVAAAESTPRYLAITSVDHTDRDAVLVWIQALFAADRADRLLLQVFTQARSDPDGFTERAQQLMGDLIRELGRSIPAFALDPDEPTQRRRWIEAWLLLYEILDQSNHAALNSGVAVDDLVPDILAERFLRFVTAPSS</sequence>
<keyword evidence="1" id="KW-0805">Transcription regulation</keyword>
<gene>
    <name evidence="7" type="ORF">SAMN05660991_00543</name>
</gene>
<dbReference type="Pfam" id="PF00440">
    <property type="entry name" value="TetR_N"/>
    <property type="match status" value="1"/>
</dbReference>
<evidence type="ECO:0000313" key="8">
    <source>
        <dbReference type="Proteomes" id="UP000198960"/>
    </source>
</evidence>
<dbReference type="PROSITE" id="PS50977">
    <property type="entry name" value="HTH_TETR_2"/>
    <property type="match status" value="1"/>
</dbReference>
<dbReference type="EMBL" id="FOEE01000001">
    <property type="protein sequence ID" value="SEO48645.1"/>
    <property type="molecule type" value="Genomic_DNA"/>
</dbReference>
<dbReference type="PANTHER" id="PTHR30055:SF234">
    <property type="entry name" value="HTH-TYPE TRANSCRIPTIONAL REGULATOR BETI"/>
    <property type="match status" value="1"/>
</dbReference>
<evidence type="ECO:0000256" key="1">
    <source>
        <dbReference type="ARBA" id="ARBA00023015"/>
    </source>
</evidence>
<evidence type="ECO:0000313" key="7">
    <source>
        <dbReference type="EMBL" id="SEO48645.1"/>
    </source>
</evidence>
<dbReference type="GO" id="GO:0000976">
    <property type="term" value="F:transcription cis-regulatory region binding"/>
    <property type="evidence" value="ECO:0007669"/>
    <property type="project" value="TreeGrafter"/>
</dbReference>
<evidence type="ECO:0000256" key="5">
    <source>
        <dbReference type="SAM" id="MobiDB-lite"/>
    </source>
</evidence>
<evidence type="ECO:0000256" key="3">
    <source>
        <dbReference type="ARBA" id="ARBA00023163"/>
    </source>
</evidence>
<keyword evidence="8" id="KW-1185">Reference proteome</keyword>
<dbReference type="SUPFAM" id="SSF46689">
    <property type="entry name" value="Homeodomain-like"/>
    <property type="match status" value="1"/>
</dbReference>
<proteinExistence type="predicted"/>
<dbReference type="GO" id="GO:0045892">
    <property type="term" value="P:negative regulation of DNA-templated transcription"/>
    <property type="evidence" value="ECO:0007669"/>
    <property type="project" value="UniProtKB-ARBA"/>
</dbReference>
<feature type="region of interest" description="Disordered" evidence="5">
    <location>
        <begin position="1"/>
        <end position="24"/>
    </location>
</feature>
<evidence type="ECO:0000256" key="2">
    <source>
        <dbReference type="ARBA" id="ARBA00023125"/>
    </source>
</evidence>
<dbReference type="Gene3D" id="1.10.357.10">
    <property type="entry name" value="Tetracycline Repressor, domain 2"/>
    <property type="match status" value="1"/>
</dbReference>
<keyword evidence="2 4" id="KW-0238">DNA-binding</keyword>
<dbReference type="Proteomes" id="UP000198960">
    <property type="component" value="Unassembled WGS sequence"/>
</dbReference>
<protein>
    <submittedName>
        <fullName evidence="7">Transcriptional regulator, TetR family</fullName>
    </submittedName>
</protein>
<dbReference type="FunFam" id="1.10.10.60:FF:000141">
    <property type="entry name" value="TetR family transcriptional regulator"/>
    <property type="match status" value="1"/>
</dbReference>